<dbReference type="CDD" id="cd00082">
    <property type="entry name" value="HisKA"/>
    <property type="match status" value="1"/>
</dbReference>
<comment type="catalytic activity">
    <reaction evidence="1">
        <text>ATP + protein L-histidine = ADP + protein N-phospho-L-histidine.</text>
        <dbReference type="EC" id="2.7.13.3"/>
    </reaction>
</comment>
<dbReference type="SMART" id="SM00387">
    <property type="entry name" value="HATPase_c"/>
    <property type="match status" value="1"/>
</dbReference>
<feature type="transmembrane region" description="Helical" evidence="7">
    <location>
        <begin position="36"/>
        <end position="57"/>
    </location>
</feature>
<protein>
    <recommendedName>
        <fullName evidence="2">histidine kinase</fullName>
        <ecNumber evidence="2">2.7.13.3</ecNumber>
    </recommendedName>
</protein>
<feature type="transmembrane region" description="Helical" evidence="7">
    <location>
        <begin position="160"/>
        <end position="186"/>
    </location>
</feature>
<evidence type="ECO:0000313" key="10">
    <source>
        <dbReference type="EMBL" id="MBU9697300.1"/>
    </source>
</evidence>
<dbReference type="PROSITE" id="PS50109">
    <property type="entry name" value="HIS_KIN"/>
    <property type="match status" value="1"/>
</dbReference>
<dbReference type="SUPFAM" id="SSF55874">
    <property type="entry name" value="ATPase domain of HSP90 chaperone/DNA topoisomerase II/histidine kinase"/>
    <property type="match status" value="1"/>
</dbReference>
<dbReference type="CDD" id="cd17546">
    <property type="entry name" value="REC_hyHK_CKI1_RcsC-like"/>
    <property type="match status" value="1"/>
</dbReference>
<dbReference type="Gene3D" id="3.30.565.10">
    <property type="entry name" value="Histidine kinase-like ATPase, C-terminal domain"/>
    <property type="match status" value="1"/>
</dbReference>
<dbReference type="InterPro" id="IPR036890">
    <property type="entry name" value="HATPase_C_sf"/>
</dbReference>
<evidence type="ECO:0000256" key="4">
    <source>
        <dbReference type="ARBA" id="ARBA00022679"/>
    </source>
</evidence>
<evidence type="ECO:0000256" key="7">
    <source>
        <dbReference type="SAM" id="Phobius"/>
    </source>
</evidence>
<keyword evidence="7" id="KW-0812">Transmembrane</keyword>
<reference evidence="10 11" key="1">
    <citation type="submission" date="2021-06" db="EMBL/GenBank/DDBJ databases">
        <title>Rhodobacteraceae bacterium strain HSP-20.</title>
        <authorList>
            <person name="Chen W.-M."/>
        </authorList>
    </citation>
    <scope>NUCLEOTIDE SEQUENCE [LARGE SCALE GENOMIC DNA]</scope>
    <source>
        <strain evidence="10 11">HSP-20</strain>
    </source>
</reference>
<dbReference type="InterPro" id="IPR001789">
    <property type="entry name" value="Sig_transdc_resp-reg_receiver"/>
</dbReference>
<accession>A0ABS6J151</accession>
<dbReference type="Gene3D" id="1.10.287.130">
    <property type="match status" value="1"/>
</dbReference>
<proteinExistence type="predicted"/>
<feature type="transmembrane region" description="Helical" evidence="7">
    <location>
        <begin position="262"/>
        <end position="290"/>
    </location>
</feature>
<evidence type="ECO:0000256" key="6">
    <source>
        <dbReference type="PROSITE-ProRule" id="PRU00169"/>
    </source>
</evidence>
<dbReference type="InterPro" id="IPR011006">
    <property type="entry name" value="CheY-like_superfamily"/>
</dbReference>
<feature type="transmembrane region" description="Helical" evidence="7">
    <location>
        <begin position="126"/>
        <end position="148"/>
    </location>
</feature>
<keyword evidence="7" id="KW-1133">Transmembrane helix</keyword>
<feature type="transmembrane region" description="Helical" evidence="7">
    <location>
        <begin position="94"/>
        <end position="111"/>
    </location>
</feature>
<evidence type="ECO:0000256" key="1">
    <source>
        <dbReference type="ARBA" id="ARBA00000085"/>
    </source>
</evidence>
<keyword evidence="11" id="KW-1185">Reference proteome</keyword>
<gene>
    <name evidence="10" type="ORF">GU927_005505</name>
</gene>
<dbReference type="RefSeq" id="WP_161761341.1">
    <property type="nucleotide sequence ID" value="NZ_JAAATX020000003.1"/>
</dbReference>
<evidence type="ECO:0000259" key="8">
    <source>
        <dbReference type="PROSITE" id="PS50109"/>
    </source>
</evidence>
<dbReference type="PRINTS" id="PR00344">
    <property type="entry name" value="BCTRLSENSOR"/>
</dbReference>
<dbReference type="SUPFAM" id="SSF47384">
    <property type="entry name" value="Homodimeric domain of signal transducing histidine kinase"/>
    <property type="match status" value="1"/>
</dbReference>
<evidence type="ECO:0000259" key="9">
    <source>
        <dbReference type="PROSITE" id="PS50110"/>
    </source>
</evidence>
<dbReference type="PANTHER" id="PTHR43047:SF64">
    <property type="entry name" value="HISTIDINE KINASE CONTAINING CHEY-HOMOLOGOUS RECEIVER DOMAIN AND PAS DOMAIN-RELATED"/>
    <property type="match status" value="1"/>
</dbReference>
<dbReference type="InterPro" id="IPR003661">
    <property type="entry name" value="HisK_dim/P_dom"/>
</dbReference>
<dbReference type="InterPro" id="IPR003594">
    <property type="entry name" value="HATPase_dom"/>
</dbReference>
<dbReference type="Gene3D" id="3.40.50.2300">
    <property type="match status" value="1"/>
</dbReference>
<dbReference type="EC" id="2.7.13.3" evidence="2"/>
<feature type="transmembrane region" description="Helical" evidence="7">
    <location>
        <begin position="233"/>
        <end position="250"/>
    </location>
</feature>
<dbReference type="Pfam" id="PF02518">
    <property type="entry name" value="HATPase_c"/>
    <property type="match status" value="1"/>
</dbReference>
<feature type="modified residue" description="4-aspartylphosphate" evidence="6">
    <location>
        <position position="771"/>
    </location>
</feature>
<sequence>MLTDVRPPASGPEGLFSAISGPRHPYVPLHLAQRPLAGSAIFALVAILFSLLLTLGQLEARDNGALVDLLPSEAVFALLVGTAVFPLRMLAVPVLIYALCFTLCFLLRAHVEPGYLPAAVAPVKVYLWAMVLNALPALGAALAGRALAGRFHAAPVRRDVVLSLSTTLAYVLLAGAGVTVVVHGVYRPDWPMADFGDLSVVQAGLIRAVRIGVCGAVLLLYMLNRPDRRQGMAAMAVLPLFVGLGLLRAWGFSVHPTLDVELLALAVALLAPTAVAIPALIAGVCAYVVVTGEFLVQISVTSVDVLRLEIVSLVLLVLIYLLLLQRHAGMAERARQRATIDRLARVQALATIGYFVVDLDRGEVRVDPVAATILGTDKGFGIAAFLRRVRPADAAAILAALADRTQSSRTLSFLLSPHAAWSDEGEARYIVVHAWYEAQSGGAMLAYGALIDLTADHRREVALGSALATLSEQQDRQTQMFSIVSHELRTPASVISMLVEELDNGATWDAMGSRLRAVSDQLLSVLGDMRQAVRPEQNLPVRMEVLVPQDLAATVRHTFLLMAEAKGIDIDLDLAPEAWEPRQSDRVRLMQALSNLVKNAILHSGCRRITIGYTEEISGDGIVGLWRVTDDGRGIPDEARPTLFDAFRRGGGTATARTDGSGLGLYVTKSSIELLGGSVSHAPRGAGGSVFLLRVPMGRVPVAAAPAEDAARAEAPLRAAQKVLIVEDSDLMGELMVARLKRVFGAVVWARDGIEALELFARETPDIVLTDLFMPQMGGDDLTAALRAKGARCPIIGMTAAAIGDERERFEAAGTDCVLTKPVSTAQLLAALDGRREGAA</sequence>
<evidence type="ECO:0000256" key="2">
    <source>
        <dbReference type="ARBA" id="ARBA00012438"/>
    </source>
</evidence>
<dbReference type="SUPFAM" id="SSF52172">
    <property type="entry name" value="CheY-like"/>
    <property type="match status" value="1"/>
</dbReference>
<dbReference type="PROSITE" id="PS50110">
    <property type="entry name" value="RESPONSE_REGULATORY"/>
    <property type="match status" value="1"/>
</dbReference>
<dbReference type="PANTHER" id="PTHR43047">
    <property type="entry name" value="TWO-COMPONENT HISTIDINE PROTEIN KINASE"/>
    <property type="match status" value="1"/>
</dbReference>
<evidence type="ECO:0000313" key="11">
    <source>
        <dbReference type="Proteomes" id="UP000731907"/>
    </source>
</evidence>
<keyword evidence="3 6" id="KW-0597">Phosphoprotein</keyword>
<feature type="transmembrane region" description="Helical" evidence="7">
    <location>
        <begin position="69"/>
        <end position="87"/>
    </location>
</feature>
<dbReference type="GO" id="GO:0016301">
    <property type="term" value="F:kinase activity"/>
    <property type="evidence" value="ECO:0007669"/>
    <property type="project" value="UniProtKB-KW"/>
</dbReference>
<dbReference type="SMART" id="SM00448">
    <property type="entry name" value="REC"/>
    <property type="match status" value="1"/>
</dbReference>
<dbReference type="InterPro" id="IPR036097">
    <property type="entry name" value="HisK_dim/P_sf"/>
</dbReference>
<organism evidence="10 11">
    <name type="scientific">Paragemmobacter amnigenus</name>
    <dbReference type="NCBI Taxonomy" id="2852097"/>
    <lineage>
        <taxon>Bacteria</taxon>
        <taxon>Pseudomonadati</taxon>
        <taxon>Pseudomonadota</taxon>
        <taxon>Alphaproteobacteria</taxon>
        <taxon>Rhodobacterales</taxon>
        <taxon>Paracoccaceae</taxon>
        <taxon>Paragemmobacter</taxon>
    </lineage>
</organism>
<dbReference type="EMBL" id="JAAATX020000003">
    <property type="protein sequence ID" value="MBU9697300.1"/>
    <property type="molecule type" value="Genomic_DNA"/>
</dbReference>
<feature type="domain" description="Histidine kinase" evidence="8">
    <location>
        <begin position="483"/>
        <end position="699"/>
    </location>
</feature>
<feature type="transmembrane region" description="Helical" evidence="7">
    <location>
        <begin position="302"/>
        <end position="323"/>
    </location>
</feature>
<dbReference type="Proteomes" id="UP000731907">
    <property type="component" value="Unassembled WGS sequence"/>
</dbReference>
<feature type="domain" description="Response regulatory" evidence="9">
    <location>
        <begin position="722"/>
        <end position="836"/>
    </location>
</feature>
<dbReference type="Pfam" id="PF00072">
    <property type="entry name" value="Response_reg"/>
    <property type="match status" value="1"/>
</dbReference>
<evidence type="ECO:0000256" key="5">
    <source>
        <dbReference type="ARBA" id="ARBA00022777"/>
    </source>
</evidence>
<keyword evidence="4" id="KW-0808">Transferase</keyword>
<dbReference type="SMART" id="SM00388">
    <property type="entry name" value="HisKA"/>
    <property type="match status" value="1"/>
</dbReference>
<dbReference type="InterPro" id="IPR004358">
    <property type="entry name" value="Sig_transdc_His_kin-like_C"/>
</dbReference>
<dbReference type="InterPro" id="IPR005467">
    <property type="entry name" value="His_kinase_dom"/>
</dbReference>
<name>A0ABS6J151_9RHOB</name>
<evidence type="ECO:0000256" key="3">
    <source>
        <dbReference type="ARBA" id="ARBA00022553"/>
    </source>
</evidence>
<keyword evidence="7" id="KW-0472">Membrane</keyword>
<comment type="caution">
    <text evidence="10">The sequence shown here is derived from an EMBL/GenBank/DDBJ whole genome shotgun (WGS) entry which is preliminary data.</text>
</comment>
<dbReference type="Gene3D" id="3.30.450.20">
    <property type="entry name" value="PAS domain"/>
    <property type="match status" value="1"/>
</dbReference>
<feature type="transmembrane region" description="Helical" evidence="7">
    <location>
        <begin position="198"/>
        <end position="221"/>
    </location>
</feature>
<keyword evidence="5 10" id="KW-0418">Kinase</keyword>